<dbReference type="EMBL" id="LR215048">
    <property type="protein sequence ID" value="VEU80798.1"/>
    <property type="molecule type" value="Genomic_DNA"/>
</dbReference>
<keyword evidence="4" id="KW-1185">Reference proteome</keyword>
<dbReference type="AlphaFoldDB" id="A0A449BEE4"/>
<dbReference type="Proteomes" id="UP000289841">
    <property type="component" value="Chromosome"/>
</dbReference>
<keyword evidence="1" id="KW-0812">Transmembrane</keyword>
<dbReference type="GO" id="GO:0004176">
    <property type="term" value="F:ATP-dependent peptidase activity"/>
    <property type="evidence" value="ECO:0007669"/>
    <property type="project" value="InterPro"/>
</dbReference>
<feature type="transmembrane region" description="Helical" evidence="1">
    <location>
        <begin position="12"/>
        <end position="32"/>
    </location>
</feature>
<dbReference type="SUPFAM" id="SSF54211">
    <property type="entry name" value="Ribosomal protein S5 domain 2-like"/>
    <property type="match status" value="1"/>
</dbReference>
<dbReference type="RefSeq" id="WP_026391066.1">
    <property type="nucleotide sequence ID" value="NZ_LR215048.1"/>
</dbReference>
<dbReference type="GO" id="GO:0006508">
    <property type="term" value="P:proteolysis"/>
    <property type="evidence" value="ECO:0007669"/>
    <property type="project" value="InterPro"/>
</dbReference>
<evidence type="ECO:0000313" key="4">
    <source>
        <dbReference type="Proteomes" id="UP000289841"/>
    </source>
</evidence>
<evidence type="ECO:0000313" key="3">
    <source>
        <dbReference type="EMBL" id="VEU80798.1"/>
    </source>
</evidence>
<dbReference type="InterPro" id="IPR014721">
    <property type="entry name" value="Ribsml_uS5_D2-typ_fold_subgr"/>
</dbReference>
<gene>
    <name evidence="3" type="primary">ylbL</name>
    <name evidence="3" type="ORF">NCTC10138_01183</name>
</gene>
<sequence length="341" mass="38608">MLKILNKYKKWIIIFSFAYVYIVFMLIAPSGYSAITPGEVMKTANVYKIEGKEFENDINTVAVYSWQKISIFQKWLIEDNKNYDFFTESEYEKSLSRNELSLRGKISHDSSNNNAIITAYTYANKVNSNVTIDYSLEGLSVYGTNNPDLKIGDLIIGINDSKFNNNDYISFLNNLEILNENYLTVIDTNKDYSFNVLRNKEEIKINVKNNQRIQFYPNYKINSATPSYNGTKDQGNVGGPSGGMIQTLAIYTSLLDIKFDNLKIAGTGTIEMDSNSTVGKIGGLPQKFITIKKAKVDLFIVPESQYNEIKEQVSKQTNVEVVTVSSFEDVITKVINVRGNK</sequence>
<feature type="domain" description="Lon proteolytic" evidence="2">
    <location>
        <begin position="238"/>
        <end position="335"/>
    </location>
</feature>
<evidence type="ECO:0000256" key="1">
    <source>
        <dbReference type="SAM" id="Phobius"/>
    </source>
</evidence>
<proteinExistence type="predicted"/>
<accession>A0A449BEE4</accession>
<protein>
    <submittedName>
        <fullName evidence="3">Predicted secreted protein containing a PDZ domain</fullName>
    </submittedName>
</protein>
<name>A0A449BEE4_HAPAX</name>
<evidence type="ECO:0000259" key="2">
    <source>
        <dbReference type="Pfam" id="PF05362"/>
    </source>
</evidence>
<keyword evidence="1" id="KW-1133">Transmembrane helix</keyword>
<dbReference type="KEGG" id="aaxa:NCTC10138_01183"/>
<keyword evidence="1" id="KW-0472">Membrane</keyword>
<dbReference type="InterPro" id="IPR008269">
    <property type="entry name" value="Lon_proteolytic"/>
</dbReference>
<dbReference type="Gene3D" id="3.30.230.10">
    <property type="match status" value="1"/>
</dbReference>
<dbReference type="Pfam" id="PF05362">
    <property type="entry name" value="Lon_C"/>
    <property type="match status" value="1"/>
</dbReference>
<dbReference type="STRING" id="1278311.GCA_000428705_00178"/>
<reference evidence="3 4" key="1">
    <citation type="submission" date="2019-01" db="EMBL/GenBank/DDBJ databases">
        <authorList>
            <consortium name="Pathogen Informatics"/>
        </authorList>
    </citation>
    <scope>NUCLEOTIDE SEQUENCE [LARGE SCALE GENOMIC DNA]</scope>
    <source>
        <strain evidence="3 4">NCTC10138</strain>
    </source>
</reference>
<dbReference type="GO" id="GO:0004252">
    <property type="term" value="F:serine-type endopeptidase activity"/>
    <property type="evidence" value="ECO:0007669"/>
    <property type="project" value="InterPro"/>
</dbReference>
<dbReference type="InterPro" id="IPR020568">
    <property type="entry name" value="Ribosomal_Su5_D2-typ_SF"/>
</dbReference>
<organism evidence="3 4">
    <name type="scientific">Haploplasma axanthum</name>
    <name type="common">Acholeplasma axanthum</name>
    <dbReference type="NCBI Taxonomy" id="29552"/>
    <lineage>
        <taxon>Bacteria</taxon>
        <taxon>Bacillati</taxon>
        <taxon>Mycoplasmatota</taxon>
        <taxon>Mollicutes</taxon>
        <taxon>Acholeplasmatales</taxon>
        <taxon>Acholeplasmataceae</taxon>
        <taxon>Haploplasma</taxon>
    </lineage>
</organism>